<gene>
    <name evidence="2" type="ORF">METZ01_LOCUS45569</name>
</gene>
<dbReference type="InterPro" id="IPR037066">
    <property type="entry name" value="Plug_dom_sf"/>
</dbReference>
<dbReference type="AlphaFoldDB" id="A0A381RLJ5"/>
<dbReference type="InterPro" id="IPR039426">
    <property type="entry name" value="TonB-dep_rcpt-like"/>
</dbReference>
<evidence type="ECO:0000313" key="2">
    <source>
        <dbReference type="EMBL" id="SUZ92715.1"/>
    </source>
</evidence>
<dbReference type="Pfam" id="PF07715">
    <property type="entry name" value="Plug"/>
    <property type="match status" value="1"/>
</dbReference>
<dbReference type="Gene3D" id="2.170.130.10">
    <property type="entry name" value="TonB-dependent receptor, plug domain"/>
    <property type="match status" value="1"/>
</dbReference>
<protein>
    <recommendedName>
        <fullName evidence="1">TonB-dependent receptor plug domain-containing protein</fullName>
    </recommendedName>
</protein>
<proteinExistence type="predicted"/>
<sequence>MTSKTFRYLKGLGILAIFSLSLADATSAQTIRGILMENGTDRRIQLGEMVLVGQGGDTIDVTYTNDAGGFELTSSEPGDFLVLADALGYGAMAAGVFELGPGAEMTLEYRMQPFALPIEDLVVEFNRPVTQHSLVRNGFVARFNRGLGHFITPNMIEESSAFRTEDLFRNISGVSVLGTGFGADRVTLRGIGGQLCDPMLYIDGVRTESSATGLALSDIIPFHQLNGVEIYRRPAEIPLEYGISGTSFCGVIVLWTK</sequence>
<evidence type="ECO:0000259" key="1">
    <source>
        <dbReference type="Pfam" id="PF07715"/>
    </source>
</evidence>
<dbReference type="EMBL" id="UINC01002083">
    <property type="protein sequence ID" value="SUZ92715.1"/>
    <property type="molecule type" value="Genomic_DNA"/>
</dbReference>
<dbReference type="InterPro" id="IPR012910">
    <property type="entry name" value="Plug_dom"/>
</dbReference>
<dbReference type="SUPFAM" id="SSF56935">
    <property type="entry name" value="Porins"/>
    <property type="match status" value="1"/>
</dbReference>
<name>A0A381RLJ5_9ZZZZ</name>
<organism evidence="2">
    <name type="scientific">marine metagenome</name>
    <dbReference type="NCBI Taxonomy" id="408172"/>
    <lineage>
        <taxon>unclassified sequences</taxon>
        <taxon>metagenomes</taxon>
        <taxon>ecological metagenomes</taxon>
    </lineage>
</organism>
<reference evidence="2" key="1">
    <citation type="submission" date="2018-05" db="EMBL/GenBank/DDBJ databases">
        <authorList>
            <person name="Lanie J.A."/>
            <person name="Ng W.-L."/>
            <person name="Kazmierczak K.M."/>
            <person name="Andrzejewski T.M."/>
            <person name="Davidsen T.M."/>
            <person name="Wayne K.J."/>
            <person name="Tettelin H."/>
            <person name="Glass J.I."/>
            <person name="Rusch D."/>
            <person name="Podicherti R."/>
            <person name="Tsui H.-C.T."/>
            <person name="Winkler M.E."/>
        </authorList>
    </citation>
    <scope>NUCLEOTIDE SEQUENCE</scope>
</reference>
<feature type="domain" description="TonB-dependent receptor plug" evidence="1">
    <location>
        <begin position="151"/>
        <end position="237"/>
    </location>
</feature>
<accession>A0A381RLJ5</accession>
<dbReference type="PROSITE" id="PS52016">
    <property type="entry name" value="TONB_DEPENDENT_REC_3"/>
    <property type="match status" value="1"/>
</dbReference>